<protein>
    <recommendedName>
        <fullName evidence="12">Ras-associating domain-containing protein</fullName>
    </recommendedName>
</protein>
<keyword evidence="3" id="KW-0479">Metal-binding</keyword>
<proteinExistence type="predicted"/>
<dbReference type="SUPFAM" id="SSF54236">
    <property type="entry name" value="Ubiquitin-like"/>
    <property type="match status" value="1"/>
</dbReference>
<reference evidence="10 11" key="1">
    <citation type="submission" date="2018-11" db="EMBL/GenBank/DDBJ databases">
        <authorList>
            <consortium name="Pathogen Informatics"/>
        </authorList>
    </citation>
    <scope>NUCLEOTIDE SEQUENCE [LARGE SCALE GENOMIC DNA]</scope>
</reference>
<evidence type="ECO:0000313" key="10">
    <source>
        <dbReference type="EMBL" id="VDN57154.1"/>
    </source>
</evidence>
<evidence type="ECO:0000256" key="3">
    <source>
        <dbReference type="ARBA" id="ARBA00022723"/>
    </source>
</evidence>
<evidence type="ECO:0000259" key="9">
    <source>
        <dbReference type="PROSITE" id="PS50951"/>
    </source>
</evidence>
<dbReference type="GO" id="GO:0046872">
    <property type="term" value="F:metal ion binding"/>
    <property type="evidence" value="ECO:0007669"/>
    <property type="project" value="UniProtKB-KW"/>
</dbReference>
<dbReference type="GO" id="GO:0007165">
    <property type="term" value="P:signal transduction"/>
    <property type="evidence" value="ECO:0007669"/>
    <property type="project" value="InterPro"/>
</dbReference>
<dbReference type="Pfam" id="PF00788">
    <property type="entry name" value="RA"/>
    <property type="match status" value="1"/>
</dbReference>
<dbReference type="Gene3D" id="3.10.20.90">
    <property type="entry name" value="Phosphatidylinositol 3-kinase Catalytic Subunit, Chain A, domain 1"/>
    <property type="match status" value="1"/>
</dbReference>
<dbReference type="Proteomes" id="UP000274756">
    <property type="component" value="Unassembled WGS sequence"/>
</dbReference>
<dbReference type="Gene3D" id="1.20.5.110">
    <property type="match status" value="1"/>
</dbReference>
<comment type="subcellular location">
    <subcellularLocation>
        <location evidence="1">Cytoplasm</location>
        <location evidence="1">Cytoskeleton</location>
    </subcellularLocation>
</comment>
<dbReference type="STRING" id="318479.A0A3P7PLI2"/>
<dbReference type="InterPro" id="IPR046349">
    <property type="entry name" value="C1-like_sf"/>
</dbReference>
<evidence type="ECO:0000256" key="4">
    <source>
        <dbReference type="ARBA" id="ARBA00022833"/>
    </source>
</evidence>
<dbReference type="Pfam" id="PF16517">
    <property type="entry name" value="Nore1-SARAH"/>
    <property type="match status" value="1"/>
</dbReference>
<keyword evidence="4" id="KW-0862">Zinc</keyword>
<evidence type="ECO:0000256" key="2">
    <source>
        <dbReference type="ARBA" id="ARBA00022701"/>
    </source>
</evidence>
<dbReference type="InterPro" id="IPR029071">
    <property type="entry name" value="Ubiquitin-like_domsf"/>
</dbReference>
<dbReference type="PANTHER" id="PTHR22738">
    <property type="entry name" value="RASSF"/>
    <property type="match status" value="1"/>
</dbReference>
<dbReference type="SMART" id="SM00109">
    <property type="entry name" value="C1"/>
    <property type="match status" value="1"/>
</dbReference>
<dbReference type="PROSITE" id="PS50200">
    <property type="entry name" value="RA"/>
    <property type="match status" value="1"/>
</dbReference>
<keyword evidence="5" id="KW-0206">Cytoskeleton</keyword>
<dbReference type="InterPro" id="IPR033614">
    <property type="entry name" value="RASSF1-6"/>
</dbReference>
<dbReference type="PROSITE" id="PS00479">
    <property type="entry name" value="ZF_DAG_PE_1"/>
    <property type="match status" value="1"/>
</dbReference>
<evidence type="ECO:0000259" key="8">
    <source>
        <dbReference type="PROSITE" id="PS50200"/>
    </source>
</evidence>
<dbReference type="SUPFAM" id="SSF57889">
    <property type="entry name" value="Cysteine-rich domain"/>
    <property type="match status" value="1"/>
</dbReference>
<evidence type="ECO:0000259" key="7">
    <source>
        <dbReference type="PROSITE" id="PS50081"/>
    </source>
</evidence>
<feature type="domain" description="Ras-associating" evidence="8">
    <location>
        <begin position="251"/>
        <end position="347"/>
    </location>
</feature>
<dbReference type="Gene3D" id="3.30.60.20">
    <property type="match status" value="1"/>
</dbReference>
<dbReference type="EMBL" id="UYYG01001158">
    <property type="protein sequence ID" value="VDN57154.1"/>
    <property type="molecule type" value="Genomic_DNA"/>
</dbReference>
<evidence type="ECO:0000256" key="6">
    <source>
        <dbReference type="SAM" id="MobiDB-lite"/>
    </source>
</evidence>
<dbReference type="InterPro" id="IPR020454">
    <property type="entry name" value="DAG/PE-bd"/>
</dbReference>
<feature type="domain" description="SARAH" evidence="9">
    <location>
        <begin position="349"/>
        <end position="396"/>
    </location>
</feature>
<dbReference type="PANTHER" id="PTHR22738:SF10">
    <property type="entry name" value="RAS ASSOCIATION DOMAIN-CONTAINING PROTEIN 1 HOMOLOG"/>
    <property type="match status" value="1"/>
</dbReference>
<dbReference type="Pfam" id="PF00130">
    <property type="entry name" value="C1_1"/>
    <property type="match status" value="1"/>
</dbReference>
<sequence length="426" mass="48949">MVINGIFIIYSSWFSGLRSRLSQLVMPEWLNQLGIVSGFQQNSNRDSLQSSPKPSSNEKSQNLNTDLWNTSENYEDSLTVQHFGPLKNLINYCSQPGKGHKFQLMFAAQPTWCDKCGDFMWGFLTHAVKCETCNYTCHSRCSSLVTLDCKTAESSGKSTESLCATLSSINKTTPIYPDLSFLSSLDESSQEELDFCNECPLKEQEAEKAFDHFSGSVQIHMNFTRPINIVADQSGFSLVDNNNENSSMKSVKTITTFFLPRNTIKNVNISSKMTTREIVVTLLRKFKVADNPRKFALYERVFADSIDQTIRKCELIRINDDAYPLRMVNEWRQSGLVRQLVLQENDTGDILWDMFEIPELENFLVILADEEKQYLFRIRQKYDVYRYYLNQALRNHGCTTGIGDESGCFPETTNHIYENVSFEYQY</sequence>
<dbReference type="InterPro" id="IPR000159">
    <property type="entry name" value="RA_dom"/>
</dbReference>
<evidence type="ECO:0000313" key="11">
    <source>
        <dbReference type="Proteomes" id="UP000274756"/>
    </source>
</evidence>
<name>A0A3P7PLI2_DRAME</name>
<dbReference type="AlphaFoldDB" id="A0A3P7PLI2"/>
<dbReference type="PROSITE" id="PS50951">
    <property type="entry name" value="SARAH"/>
    <property type="match status" value="1"/>
</dbReference>
<dbReference type="PROSITE" id="PS50081">
    <property type="entry name" value="ZF_DAG_PE_2"/>
    <property type="match status" value="1"/>
</dbReference>
<feature type="region of interest" description="Disordered" evidence="6">
    <location>
        <begin position="43"/>
        <end position="62"/>
    </location>
</feature>
<evidence type="ECO:0000256" key="1">
    <source>
        <dbReference type="ARBA" id="ARBA00004245"/>
    </source>
</evidence>
<feature type="domain" description="Phorbol-ester/DAG-type" evidence="7">
    <location>
        <begin position="99"/>
        <end position="149"/>
    </location>
</feature>
<gene>
    <name evidence="10" type="ORF">DME_LOCUS7127</name>
</gene>
<organism evidence="10 11">
    <name type="scientific">Dracunculus medinensis</name>
    <name type="common">Guinea worm</name>
    <dbReference type="NCBI Taxonomy" id="318479"/>
    <lineage>
        <taxon>Eukaryota</taxon>
        <taxon>Metazoa</taxon>
        <taxon>Ecdysozoa</taxon>
        <taxon>Nematoda</taxon>
        <taxon>Chromadorea</taxon>
        <taxon>Rhabditida</taxon>
        <taxon>Spirurina</taxon>
        <taxon>Dracunculoidea</taxon>
        <taxon>Dracunculidae</taxon>
        <taxon>Dracunculus</taxon>
    </lineage>
</organism>
<keyword evidence="11" id="KW-1185">Reference proteome</keyword>
<evidence type="ECO:0008006" key="12">
    <source>
        <dbReference type="Google" id="ProtNLM"/>
    </source>
</evidence>
<evidence type="ECO:0000256" key="5">
    <source>
        <dbReference type="ARBA" id="ARBA00023212"/>
    </source>
</evidence>
<dbReference type="InterPro" id="IPR002219">
    <property type="entry name" value="PKC_DAG/PE"/>
</dbReference>
<dbReference type="InterPro" id="IPR011524">
    <property type="entry name" value="SARAH_dom"/>
</dbReference>
<keyword evidence="5" id="KW-0963">Cytoplasm</keyword>
<dbReference type="CDD" id="cd01778">
    <property type="entry name" value="RA_RASSF1_like"/>
    <property type="match status" value="1"/>
</dbReference>
<accession>A0A3P7PLI2</accession>
<keyword evidence="2" id="KW-0493">Microtubule</keyword>
<dbReference type="PRINTS" id="PR00008">
    <property type="entry name" value="DAGPEDOMAIN"/>
</dbReference>
<dbReference type="CDD" id="cd21885">
    <property type="entry name" value="SARAH_RASSF1-like"/>
    <property type="match status" value="1"/>
</dbReference>
<dbReference type="GO" id="GO:0005874">
    <property type="term" value="C:microtubule"/>
    <property type="evidence" value="ECO:0007669"/>
    <property type="project" value="UniProtKB-KW"/>
</dbReference>
<dbReference type="SMART" id="SM00314">
    <property type="entry name" value="RA"/>
    <property type="match status" value="1"/>
</dbReference>
<dbReference type="OrthoDB" id="74314at2759"/>